<dbReference type="SUPFAM" id="SSF56747">
    <property type="entry name" value="Prim-pol domain"/>
    <property type="match status" value="1"/>
</dbReference>
<sequence length="63" mass="6960">MDNPLLEAALDYAARGWPIFPARVDKTPYTTSGVLDATTDERQVREWWARWPGANVALDVGGA</sequence>
<organism evidence="2">
    <name type="scientific">marine sediment metagenome</name>
    <dbReference type="NCBI Taxonomy" id="412755"/>
    <lineage>
        <taxon>unclassified sequences</taxon>
        <taxon>metagenomes</taxon>
        <taxon>ecological metagenomes</taxon>
    </lineage>
</organism>
<feature type="non-terminal residue" evidence="2">
    <location>
        <position position="63"/>
    </location>
</feature>
<dbReference type="AlphaFoldDB" id="A0A0F9ICY0"/>
<reference evidence="2" key="1">
    <citation type="journal article" date="2015" name="Nature">
        <title>Complex archaea that bridge the gap between prokaryotes and eukaryotes.</title>
        <authorList>
            <person name="Spang A."/>
            <person name="Saw J.H."/>
            <person name="Jorgensen S.L."/>
            <person name="Zaremba-Niedzwiedzka K."/>
            <person name="Martijn J."/>
            <person name="Lind A.E."/>
            <person name="van Eijk R."/>
            <person name="Schleper C."/>
            <person name="Guy L."/>
            <person name="Ettema T.J."/>
        </authorList>
    </citation>
    <scope>NUCLEOTIDE SEQUENCE</scope>
</reference>
<dbReference type="Pfam" id="PF09250">
    <property type="entry name" value="Prim-Pol"/>
    <property type="match status" value="1"/>
</dbReference>
<evidence type="ECO:0000313" key="2">
    <source>
        <dbReference type="EMBL" id="KKL91680.1"/>
    </source>
</evidence>
<accession>A0A0F9ICY0</accession>
<gene>
    <name evidence="2" type="ORF">LCGC14_1892320</name>
</gene>
<protein>
    <recommendedName>
        <fullName evidence="1">DNA primase/polymerase bifunctional N-terminal domain-containing protein</fullName>
    </recommendedName>
</protein>
<dbReference type="EMBL" id="LAZR01019670">
    <property type="protein sequence ID" value="KKL91680.1"/>
    <property type="molecule type" value="Genomic_DNA"/>
</dbReference>
<name>A0A0F9ICY0_9ZZZZ</name>
<dbReference type="InterPro" id="IPR015330">
    <property type="entry name" value="DNA_primase/pol_bifunc_N"/>
</dbReference>
<evidence type="ECO:0000259" key="1">
    <source>
        <dbReference type="Pfam" id="PF09250"/>
    </source>
</evidence>
<feature type="domain" description="DNA primase/polymerase bifunctional N-terminal" evidence="1">
    <location>
        <begin position="9"/>
        <end position="61"/>
    </location>
</feature>
<proteinExistence type="predicted"/>
<comment type="caution">
    <text evidence="2">The sequence shown here is derived from an EMBL/GenBank/DDBJ whole genome shotgun (WGS) entry which is preliminary data.</text>
</comment>